<evidence type="ECO:0000313" key="1">
    <source>
        <dbReference type="EMBL" id="EEF35144.1"/>
    </source>
</evidence>
<dbReference type="Proteomes" id="UP000008311">
    <property type="component" value="Unassembled WGS sequence"/>
</dbReference>
<keyword evidence="2" id="KW-1185">Reference proteome</keyword>
<evidence type="ECO:0000313" key="2">
    <source>
        <dbReference type="Proteomes" id="UP000008311"/>
    </source>
</evidence>
<gene>
    <name evidence="1" type="ORF">RCOM_0230560</name>
</gene>
<dbReference type="EMBL" id="EQ974036">
    <property type="protein sequence ID" value="EEF35144.1"/>
    <property type="molecule type" value="Genomic_DNA"/>
</dbReference>
<dbReference type="AlphaFoldDB" id="B9SMJ9"/>
<dbReference type="InParanoid" id="B9SMJ9"/>
<name>B9SMJ9_RICCO</name>
<accession>B9SMJ9</accession>
<reference evidence="2" key="1">
    <citation type="journal article" date="2010" name="Nat. Biotechnol.">
        <title>Draft genome sequence of the oilseed species Ricinus communis.</title>
        <authorList>
            <person name="Chan A.P."/>
            <person name="Crabtree J."/>
            <person name="Zhao Q."/>
            <person name="Lorenzi H."/>
            <person name="Orvis J."/>
            <person name="Puiu D."/>
            <person name="Melake-Berhan A."/>
            <person name="Jones K.M."/>
            <person name="Redman J."/>
            <person name="Chen G."/>
            <person name="Cahoon E.B."/>
            <person name="Gedil M."/>
            <person name="Stanke M."/>
            <person name="Haas B.J."/>
            <person name="Wortman J.R."/>
            <person name="Fraser-Liggett C.M."/>
            <person name="Ravel J."/>
            <person name="Rabinowicz P.D."/>
        </authorList>
    </citation>
    <scope>NUCLEOTIDE SEQUENCE [LARGE SCALE GENOMIC DNA]</scope>
    <source>
        <strain evidence="2">cv. Hale</strain>
    </source>
</reference>
<sequence>MTEEEATSEDMSYMKSQFPTFFLEDKEKVQGEGIVMMQGNATTIHDKEEQSIMGEILKEY</sequence>
<organism evidence="1 2">
    <name type="scientific">Ricinus communis</name>
    <name type="common">Castor bean</name>
    <dbReference type="NCBI Taxonomy" id="3988"/>
    <lineage>
        <taxon>Eukaryota</taxon>
        <taxon>Viridiplantae</taxon>
        <taxon>Streptophyta</taxon>
        <taxon>Embryophyta</taxon>
        <taxon>Tracheophyta</taxon>
        <taxon>Spermatophyta</taxon>
        <taxon>Magnoliopsida</taxon>
        <taxon>eudicotyledons</taxon>
        <taxon>Gunneridae</taxon>
        <taxon>Pentapetalae</taxon>
        <taxon>rosids</taxon>
        <taxon>fabids</taxon>
        <taxon>Malpighiales</taxon>
        <taxon>Euphorbiaceae</taxon>
        <taxon>Acalyphoideae</taxon>
        <taxon>Acalypheae</taxon>
        <taxon>Ricinus</taxon>
    </lineage>
</organism>
<protein>
    <submittedName>
        <fullName evidence="1">Uncharacterized protein</fullName>
    </submittedName>
</protein>
<proteinExistence type="predicted"/>